<dbReference type="Pfam" id="PF00501">
    <property type="entry name" value="AMP-binding"/>
    <property type="match status" value="1"/>
</dbReference>
<organism evidence="2">
    <name type="scientific">marine metagenome</name>
    <dbReference type="NCBI Taxonomy" id="408172"/>
    <lineage>
        <taxon>unclassified sequences</taxon>
        <taxon>metagenomes</taxon>
        <taxon>ecological metagenomes</taxon>
    </lineage>
</organism>
<sequence>MRVLLEGIAADPLQSVAQLPLLSDGERRQRLIAWNDTAHPLPEAQTIHGLIEEQAESTPDAVAVECREQRLTYAELDRRANRLAHHLRQRGAGPDALVGLCLERSLEMLVALLGILKTGAAYVPLDPSFPGERLAFIAEDAGLTLVATRSDLLDRLQGSAADAFLLDAEADAIAAQSDVRPPCTVGPESLAYAIYTSGSTGRPKGVMIEHRAAVNFLFSMRRCPGLDAGDVLLAVTTISFDIAVLELYLPLVVGARVIIADDETARDGRLLASALEKSGATCLQATPAGWRLLL</sequence>
<name>A0A382UG00_9ZZZZ</name>
<proteinExistence type="predicted"/>
<dbReference type="EMBL" id="UINC01143625">
    <property type="protein sequence ID" value="SVD32651.1"/>
    <property type="molecule type" value="Genomic_DNA"/>
</dbReference>
<feature type="non-terminal residue" evidence="2">
    <location>
        <position position="294"/>
    </location>
</feature>
<dbReference type="GO" id="GO:0031177">
    <property type="term" value="F:phosphopantetheine binding"/>
    <property type="evidence" value="ECO:0007669"/>
    <property type="project" value="TreeGrafter"/>
</dbReference>
<dbReference type="PANTHER" id="PTHR45527">
    <property type="entry name" value="NONRIBOSOMAL PEPTIDE SYNTHETASE"/>
    <property type="match status" value="1"/>
</dbReference>
<dbReference type="GO" id="GO:0043041">
    <property type="term" value="P:amino acid activation for nonribosomal peptide biosynthetic process"/>
    <property type="evidence" value="ECO:0007669"/>
    <property type="project" value="TreeGrafter"/>
</dbReference>
<evidence type="ECO:0000313" key="2">
    <source>
        <dbReference type="EMBL" id="SVD32651.1"/>
    </source>
</evidence>
<evidence type="ECO:0000259" key="1">
    <source>
        <dbReference type="Pfam" id="PF00501"/>
    </source>
</evidence>
<gene>
    <name evidence="2" type="ORF">METZ01_LOCUS385505</name>
</gene>
<dbReference type="Gene3D" id="3.40.50.12780">
    <property type="entry name" value="N-terminal domain of ligase-like"/>
    <property type="match status" value="1"/>
</dbReference>
<dbReference type="InterPro" id="IPR042099">
    <property type="entry name" value="ANL_N_sf"/>
</dbReference>
<accession>A0A382UG00</accession>
<dbReference type="PRINTS" id="PR00154">
    <property type="entry name" value="AMPBINDING"/>
</dbReference>
<dbReference type="FunFam" id="3.40.50.980:FF:000001">
    <property type="entry name" value="Non-ribosomal peptide synthetase"/>
    <property type="match status" value="1"/>
</dbReference>
<dbReference type="GO" id="GO:0047527">
    <property type="term" value="F:2,3-dihydroxybenzoate-serine ligase activity"/>
    <property type="evidence" value="ECO:0007669"/>
    <property type="project" value="TreeGrafter"/>
</dbReference>
<feature type="domain" description="AMP-dependent synthetase/ligase" evidence="1">
    <location>
        <begin position="52"/>
        <end position="294"/>
    </location>
</feature>
<dbReference type="GO" id="GO:0009366">
    <property type="term" value="C:enterobactin synthetase complex"/>
    <property type="evidence" value="ECO:0007669"/>
    <property type="project" value="TreeGrafter"/>
</dbReference>
<dbReference type="AlphaFoldDB" id="A0A382UG00"/>
<dbReference type="InterPro" id="IPR000873">
    <property type="entry name" value="AMP-dep_synth/lig_dom"/>
</dbReference>
<dbReference type="InterPro" id="IPR020459">
    <property type="entry name" value="AMP-binding"/>
</dbReference>
<reference evidence="2" key="1">
    <citation type="submission" date="2018-05" db="EMBL/GenBank/DDBJ databases">
        <authorList>
            <person name="Lanie J.A."/>
            <person name="Ng W.-L."/>
            <person name="Kazmierczak K.M."/>
            <person name="Andrzejewski T.M."/>
            <person name="Davidsen T.M."/>
            <person name="Wayne K.J."/>
            <person name="Tettelin H."/>
            <person name="Glass J.I."/>
            <person name="Rusch D."/>
            <person name="Podicherti R."/>
            <person name="Tsui H.-C.T."/>
            <person name="Winkler M.E."/>
        </authorList>
    </citation>
    <scope>NUCLEOTIDE SEQUENCE</scope>
</reference>
<dbReference type="SUPFAM" id="SSF56801">
    <property type="entry name" value="Acetyl-CoA synthetase-like"/>
    <property type="match status" value="1"/>
</dbReference>
<dbReference type="PANTHER" id="PTHR45527:SF1">
    <property type="entry name" value="FATTY ACID SYNTHASE"/>
    <property type="match status" value="1"/>
</dbReference>
<protein>
    <recommendedName>
        <fullName evidence="1">AMP-dependent synthetase/ligase domain-containing protein</fullName>
    </recommendedName>
</protein>
<dbReference type="GO" id="GO:0009239">
    <property type="term" value="P:enterobactin biosynthetic process"/>
    <property type="evidence" value="ECO:0007669"/>
    <property type="project" value="TreeGrafter"/>
</dbReference>
<dbReference type="GO" id="GO:0005829">
    <property type="term" value="C:cytosol"/>
    <property type="evidence" value="ECO:0007669"/>
    <property type="project" value="TreeGrafter"/>
</dbReference>